<keyword evidence="3" id="KW-0479">Metal-binding</keyword>
<dbReference type="GO" id="GO:0004022">
    <property type="term" value="F:alcohol dehydrogenase (NAD+) activity"/>
    <property type="evidence" value="ECO:0007669"/>
    <property type="project" value="TreeGrafter"/>
</dbReference>
<dbReference type="CDD" id="cd08297">
    <property type="entry name" value="CAD3"/>
    <property type="match status" value="1"/>
</dbReference>
<comment type="cofactor">
    <cofactor evidence="1">
        <name>Zn(2+)</name>
        <dbReference type="ChEBI" id="CHEBI:29105"/>
    </cofactor>
</comment>
<evidence type="ECO:0000259" key="7">
    <source>
        <dbReference type="SMART" id="SM00829"/>
    </source>
</evidence>
<feature type="domain" description="Enoyl reductase (ER)" evidence="7">
    <location>
        <begin position="21"/>
        <end position="356"/>
    </location>
</feature>
<sequence length="359" mass="38203">MGESLPIKYKAMVYDQPGKISTKLVELEIPEPGAGDVLIKLTHSGVCHSDLGIMLNKWAQLPFPTEAGQVGGHEGVGVIVKMGPGTEKSEVKVGDRVGIKWLADVCGSCPPCMAGYEAACFKQKISGYYWPGTFQQYVTSSAFYVTPIPEGLPSDVAAPMLCAGVTVYSALRKSNTQSGEWVVLLGAGGGLGHLAVQIASRSMGLRVIGIDNGSKKDIVLESGAEHFIDFRASKDVVKEVMDLTGGLGAHSVIVLTAANAAYAVGMELLRFGGTLVCVGIPEGDFKAISTAYPQTLIAKAQKIIGVAVGNRKEAIETLDLAARGIIKTHFRTEKMEKLKEAFEQMYKGELNGRVVLDLQ</sequence>
<dbReference type="InterPro" id="IPR013154">
    <property type="entry name" value="ADH-like_N"/>
</dbReference>
<dbReference type="SUPFAM" id="SSF50129">
    <property type="entry name" value="GroES-like"/>
    <property type="match status" value="1"/>
</dbReference>
<dbReference type="Pfam" id="PF00107">
    <property type="entry name" value="ADH_zinc_N"/>
    <property type="match status" value="1"/>
</dbReference>
<dbReference type="GO" id="GO:0005737">
    <property type="term" value="C:cytoplasm"/>
    <property type="evidence" value="ECO:0007669"/>
    <property type="project" value="TreeGrafter"/>
</dbReference>
<evidence type="ECO:0000256" key="5">
    <source>
        <dbReference type="ARBA" id="ARBA00023002"/>
    </source>
</evidence>
<dbReference type="GO" id="GO:0046872">
    <property type="term" value="F:metal ion binding"/>
    <property type="evidence" value="ECO:0007669"/>
    <property type="project" value="UniProtKB-KW"/>
</dbReference>
<evidence type="ECO:0000256" key="6">
    <source>
        <dbReference type="ARBA" id="ARBA00023027"/>
    </source>
</evidence>
<gene>
    <name evidence="8" type="ORF">DHEL01_v201390</name>
</gene>
<dbReference type="AlphaFoldDB" id="A0A2P5ICK6"/>
<keyword evidence="9" id="KW-1185">Reference proteome</keyword>
<proteinExistence type="inferred from homology"/>
<keyword evidence="6" id="KW-0520">NAD</keyword>
<dbReference type="STRING" id="158607.A0A2P5ICK6"/>
<comment type="caution">
    <text evidence="8">The sequence shown here is derived from an EMBL/GenBank/DDBJ whole genome shotgun (WGS) entry which is preliminary data.</text>
</comment>
<dbReference type="Pfam" id="PF08240">
    <property type="entry name" value="ADH_N"/>
    <property type="match status" value="1"/>
</dbReference>
<dbReference type="Proteomes" id="UP000094444">
    <property type="component" value="Unassembled WGS sequence"/>
</dbReference>
<dbReference type="InParanoid" id="A0A2P5ICK6"/>
<dbReference type="PANTHER" id="PTHR42940:SF5">
    <property type="entry name" value="ALCOHOL DEHYDROGENASE 2"/>
    <property type="match status" value="1"/>
</dbReference>
<comment type="similarity">
    <text evidence="2">Belongs to the zinc-containing alcohol dehydrogenase family.</text>
</comment>
<keyword evidence="4" id="KW-0862">Zinc</keyword>
<dbReference type="Gene3D" id="3.90.180.10">
    <property type="entry name" value="Medium-chain alcohol dehydrogenases, catalytic domain"/>
    <property type="match status" value="1"/>
</dbReference>
<dbReference type="FunFam" id="3.40.50.720:FF:000039">
    <property type="entry name" value="Alcohol dehydrogenase AdhP"/>
    <property type="match status" value="1"/>
</dbReference>
<evidence type="ECO:0000256" key="3">
    <source>
        <dbReference type="ARBA" id="ARBA00022723"/>
    </source>
</evidence>
<dbReference type="InterPro" id="IPR020843">
    <property type="entry name" value="ER"/>
</dbReference>
<dbReference type="InterPro" id="IPR036291">
    <property type="entry name" value="NAD(P)-bd_dom_sf"/>
</dbReference>
<evidence type="ECO:0000256" key="4">
    <source>
        <dbReference type="ARBA" id="ARBA00022833"/>
    </source>
</evidence>
<protein>
    <submittedName>
        <fullName evidence="8">Alcohol dehydrogenase</fullName>
    </submittedName>
</protein>
<dbReference type="SUPFAM" id="SSF51735">
    <property type="entry name" value="NAD(P)-binding Rossmann-fold domains"/>
    <property type="match status" value="1"/>
</dbReference>
<dbReference type="OrthoDB" id="1879366at2759"/>
<keyword evidence="5" id="KW-0560">Oxidoreductase</keyword>
<evidence type="ECO:0000313" key="9">
    <source>
        <dbReference type="Proteomes" id="UP000094444"/>
    </source>
</evidence>
<name>A0A2P5ICK6_DIAHE</name>
<evidence type="ECO:0000256" key="1">
    <source>
        <dbReference type="ARBA" id="ARBA00001947"/>
    </source>
</evidence>
<organism evidence="8 9">
    <name type="scientific">Diaporthe helianthi</name>
    <dbReference type="NCBI Taxonomy" id="158607"/>
    <lineage>
        <taxon>Eukaryota</taxon>
        <taxon>Fungi</taxon>
        <taxon>Dikarya</taxon>
        <taxon>Ascomycota</taxon>
        <taxon>Pezizomycotina</taxon>
        <taxon>Sordariomycetes</taxon>
        <taxon>Sordariomycetidae</taxon>
        <taxon>Diaporthales</taxon>
        <taxon>Diaporthaceae</taxon>
        <taxon>Diaporthe</taxon>
    </lineage>
</organism>
<reference evidence="8" key="1">
    <citation type="submission" date="2017-09" db="EMBL/GenBank/DDBJ databases">
        <title>Polyketide synthases of a Diaporthe helianthi virulent isolate.</title>
        <authorList>
            <person name="Baroncelli R."/>
        </authorList>
    </citation>
    <scope>NUCLEOTIDE SEQUENCE [LARGE SCALE GENOMIC DNA]</scope>
    <source>
        <strain evidence="8">7/96</strain>
    </source>
</reference>
<evidence type="ECO:0000313" key="8">
    <source>
        <dbReference type="EMBL" id="POS80231.1"/>
    </source>
</evidence>
<evidence type="ECO:0000256" key="2">
    <source>
        <dbReference type="ARBA" id="ARBA00008072"/>
    </source>
</evidence>
<dbReference type="SMART" id="SM00829">
    <property type="entry name" value="PKS_ER"/>
    <property type="match status" value="1"/>
</dbReference>
<dbReference type="EMBL" id="MAVT02000063">
    <property type="protein sequence ID" value="POS80231.1"/>
    <property type="molecule type" value="Genomic_DNA"/>
</dbReference>
<dbReference type="InterPro" id="IPR013149">
    <property type="entry name" value="ADH-like_C"/>
</dbReference>
<accession>A0A2P5ICK6</accession>
<dbReference type="Gene3D" id="3.40.50.720">
    <property type="entry name" value="NAD(P)-binding Rossmann-like Domain"/>
    <property type="match status" value="1"/>
</dbReference>
<dbReference type="InterPro" id="IPR011032">
    <property type="entry name" value="GroES-like_sf"/>
</dbReference>
<dbReference type="PANTHER" id="PTHR42940">
    <property type="entry name" value="ALCOHOL DEHYDROGENASE 1-RELATED"/>
    <property type="match status" value="1"/>
</dbReference>